<dbReference type="FunFam" id="1.10.630.10:FF:000018">
    <property type="entry name" value="Cytochrome P450 monooxygenase"/>
    <property type="match status" value="1"/>
</dbReference>
<keyword evidence="4" id="KW-0560">Oxidoreductase</keyword>
<sequence>MLRSVSASRPPSPANPVAAFDLARLDDAFYADPFPLYRAMRERDPVHRMPDGSLFLTRWADLDCIYRDTRTFSSDKRAEFGAKYGDAPLFEHHTTSLVFNDPPLHTRVRRLIVGALTPRALSTMEPGLRTLVDRLLDGLAVKGAADLIEDFAAAIPIEVIGNLLDIPTEERGPLRGWSLAILGALEPRLTAEQEACGNEAVTEFLDYLRILVAQRRARPGDPATDVLTRLIQGESDGERLTETELLHQCVFLLNAGHETTTNLIGNALELLARFPDERARLLRAPALIPTAVEEVLRYESSNQLGNRRVAEDTEIGGVAVPTGTFLTLCIGAANRDPARFEDPEHFDVGRQPNRHLAFAGGAHTCAGMNLARIEARIALAAFLARFPDYALTAPPVRARRARFRGFTAMPTRLGSLR</sequence>
<accession>Q8RJZ4</accession>
<comment type="similarity">
    <text evidence="1">Belongs to the cytochrome P450 family.</text>
</comment>
<dbReference type="PRINTS" id="PR00385">
    <property type="entry name" value="P450"/>
</dbReference>
<dbReference type="PANTHER" id="PTHR46696:SF1">
    <property type="entry name" value="CYTOCHROME P450 YJIB-RELATED"/>
    <property type="match status" value="1"/>
</dbReference>
<evidence type="ECO:0000313" key="7">
    <source>
        <dbReference type="EMBL" id="CAD19077.1"/>
    </source>
</evidence>
<dbReference type="SUPFAM" id="SSF48264">
    <property type="entry name" value="Cytochrome P450"/>
    <property type="match status" value="1"/>
</dbReference>
<dbReference type="GO" id="GO:0020037">
    <property type="term" value="F:heme binding"/>
    <property type="evidence" value="ECO:0007669"/>
    <property type="project" value="InterPro"/>
</dbReference>
<dbReference type="AlphaFoldDB" id="Q8RJZ4"/>
<proteinExistence type="inferred from homology"/>
<reference evidence="7" key="1">
    <citation type="journal article" date="2002" name="J. Biol. Chem.">
        <title>The biosynthesis of the aromatic myxobacterial electron transport inhibitor stigmatellin is directed by a novel type of modular polyketide synthase.</title>
        <authorList>
            <person name="Gaitatzis N."/>
            <person name="Silakowski B."/>
            <person name="Kunze B."/>
            <person name="Nordsiek G."/>
            <person name="Blocker H."/>
            <person name="Hofle G."/>
            <person name="Muller R."/>
        </authorList>
    </citation>
    <scope>NUCLEOTIDE SEQUENCE</scope>
    <source>
        <strain evidence="7">Sg a15</strain>
    </source>
</reference>
<name>Q8RJZ4_STIAU</name>
<keyword evidence="3" id="KW-0479">Metal-binding</keyword>
<dbReference type="EMBL" id="AJ421825">
    <property type="protein sequence ID" value="CAD19077.1"/>
    <property type="molecule type" value="Genomic_DNA"/>
</dbReference>
<dbReference type="InterPro" id="IPR002397">
    <property type="entry name" value="Cyt_P450_B"/>
</dbReference>
<keyword evidence="5" id="KW-0408">Iron</keyword>
<dbReference type="InterPro" id="IPR036396">
    <property type="entry name" value="Cyt_P450_sf"/>
</dbReference>
<evidence type="ECO:0000256" key="3">
    <source>
        <dbReference type="ARBA" id="ARBA00022723"/>
    </source>
</evidence>
<dbReference type="Gene3D" id="1.10.630.10">
    <property type="entry name" value="Cytochrome P450"/>
    <property type="match status" value="1"/>
</dbReference>
<dbReference type="PANTHER" id="PTHR46696">
    <property type="entry name" value="P450, PUTATIVE (EUROFUNG)-RELATED"/>
    <property type="match status" value="1"/>
</dbReference>
<dbReference type="GO" id="GO:0016705">
    <property type="term" value="F:oxidoreductase activity, acting on paired donors, with incorporation or reduction of molecular oxygen"/>
    <property type="evidence" value="ECO:0007669"/>
    <property type="project" value="InterPro"/>
</dbReference>
<dbReference type="PRINTS" id="PR00359">
    <property type="entry name" value="BP450"/>
</dbReference>
<evidence type="ECO:0000256" key="5">
    <source>
        <dbReference type="ARBA" id="ARBA00023004"/>
    </source>
</evidence>
<dbReference type="Pfam" id="PF00067">
    <property type="entry name" value="p450"/>
    <property type="match status" value="2"/>
</dbReference>
<keyword evidence="2" id="KW-0349">Heme</keyword>
<evidence type="ECO:0000256" key="2">
    <source>
        <dbReference type="ARBA" id="ARBA00022617"/>
    </source>
</evidence>
<organism evidence="7">
    <name type="scientific">Stigmatella aurantiaca</name>
    <dbReference type="NCBI Taxonomy" id="41"/>
    <lineage>
        <taxon>Bacteria</taxon>
        <taxon>Pseudomonadati</taxon>
        <taxon>Myxococcota</taxon>
        <taxon>Myxococcia</taxon>
        <taxon>Myxococcales</taxon>
        <taxon>Cystobacterineae</taxon>
        <taxon>Archangiaceae</taxon>
        <taxon>Stigmatella</taxon>
    </lineage>
</organism>
<evidence type="ECO:0000256" key="4">
    <source>
        <dbReference type="ARBA" id="ARBA00023002"/>
    </source>
</evidence>
<dbReference type="GO" id="GO:0005506">
    <property type="term" value="F:iron ion binding"/>
    <property type="evidence" value="ECO:0007669"/>
    <property type="project" value="InterPro"/>
</dbReference>
<evidence type="ECO:0000256" key="6">
    <source>
        <dbReference type="ARBA" id="ARBA00023033"/>
    </source>
</evidence>
<dbReference type="CDD" id="cd20625">
    <property type="entry name" value="CYP164-like"/>
    <property type="match status" value="1"/>
</dbReference>
<dbReference type="InterPro" id="IPR001128">
    <property type="entry name" value="Cyt_P450"/>
</dbReference>
<evidence type="ECO:0000256" key="1">
    <source>
        <dbReference type="ARBA" id="ARBA00010617"/>
    </source>
</evidence>
<dbReference type="GO" id="GO:0004497">
    <property type="term" value="F:monooxygenase activity"/>
    <property type="evidence" value="ECO:0007669"/>
    <property type="project" value="UniProtKB-KW"/>
</dbReference>
<protein>
    <submittedName>
        <fullName evidence="7">Cytochrome P450 monooxygenase</fullName>
    </submittedName>
</protein>
<keyword evidence="6 7" id="KW-0503">Monooxygenase</keyword>